<evidence type="ECO:0000313" key="2">
    <source>
        <dbReference type="EMBL" id="KKM78655.1"/>
    </source>
</evidence>
<organism evidence="2">
    <name type="scientific">marine sediment metagenome</name>
    <dbReference type="NCBI Taxonomy" id="412755"/>
    <lineage>
        <taxon>unclassified sequences</taxon>
        <taxon>metagenomes</taxon>
        <taxon>ecological metagenomes</taxon>
    </lineage>
</organism>
<feature type="transmembrane region" description="Helical" evidence="1">
    <location>
        <begin position="1047"/>
        <end position="1068"/>
    </location>
</feature>
<proteinExistence type="predicted"/>
<keyword evidence="1" id="KW-0472">Membrane</keyword>
<name>A0A0F9MPD9_9ZZZZ</name>
<evidence type="ECO:0008006" key="3">
    <source>
        <dbReference type="Google" id="ProtNLM"/>
    </source>
</evidence>
<accession>A0A0F9MPD9</accession>
<dbReference type="InterPro" id="IPR013320">
    <property type="entry name" value="ConA-like_dom_sf"/>
</dbReference>
<dbReference type="AlphaFoldDB" id="A0A0F9MPD9"/>
<dbReference type="SUPFAM" id="SSF49899">
    <property type="entry name" value="Concanavalin A-like lectins/glucanases"/>
    <property type="match status" value="1"/>
</dbReference>
<feature type="transmembrane region" description="Helical" evidence="1">
    <location>
        <begin position="1075"/>
        <end position="1092"/>
    </location>
</feature>
<evidence type="ECO:0000256" key="1">
    <source>
        <dbReference type="SAM" id="Phobius"/>
    </source>
</evidence>
<sequence length="1123" mass="123050">MEGKKKLLLFGLIFVMLVASVSAVEWDNIREYDESSKTLTISNSFLKIWPLGEVAEITLITPQVNRVIRGKDRLVAEFRINSTEDYERVFKNMEFYDLNNESLEISRTFKYKYAEYYDVVIPDYEMKCAGIHDNGSLGADCRRVEVGSHINVERRWIDLDTEDTFFKGEKNIGVFADVSVGERVEWIPTLFGVRIPEWAEWTESLSEKIILYFDFSNSSINGTTVLDQVGTYDDVDGVFADPNINGNFSGIIGSAVGIFGETGSGRDDWIQIFSAAPRRPVNWTFNGWFNSNVSAAQGLASRLADNGNDAPREWRLWYGDGTSNPGSLYEFEANAAAQILPGNERLVDEWIMLTIVHNDTGMYFYENGTEVASVISALTVGVVQNLHLSWDCSGFGSCQEFSGRIDEVGYWNRSLSATEVSQLFNNKNPPSFNPDPNPFNMSVDLSSPVNATAFTESFVEFNATLFPGNVGQPTKGNLTNATLIIWYDGNDTIFNETTNLITGNETNSTIWNITGFPSGGFRWNVLGCAVNGTDVLCVFNETNSTFTVDNEAPVITILFPNSTVPLGFNGLNLTINFTITDPNTDSCSVTYAGSTFNITCAENTSIIIESAEETNFTFFANDTLGNEATFVQNISFFVFQGNSSFDNETIEGSLSTFIQNVTLTGVTIDAITFVYESSTGSPTLSTSGNETILTMTNFLVPGVAADSNRQFFWSLNLSNGLIVNLQNETQRVLNFQIGNCTDFGIPIFNFTMVDEELQNQLTNTTMEVSLNAFAADDSLLIFNFSEQTSLNPFAICISQAVLEGNSFLVDVIVRYSTGLHATEHVNIDNSILTNGSGTNNITLFDLNLSDSTEFQITFTGDDFLPVQGALVFIDRQYVAENTFKTVEIPITDSNGQTVAHLVRNDVVYNMRIVKGGVVLASFDRITAFCEDFVIGDCKISLTAESTAQAVFEYNEDLGITFSAPTFDLNASLVSFSFTSVDGTSKTVLMNVTRSDVFGNRTICSDTLTAAGGTLQCNTGNVTDTTIKATVSSNGIEVVIKTFDVANLGFGVAGIFVFFLISINLIFMFSGSKSGVMIAIVFSFAIGTGIGFIQGGLIGLGAGGLWIMLIVGIALWKLNKGRVQ</sequence>
<dbReference type="Gene3D" id="2.60.120.200">
    <property type="match status" value="1"/>
</dbReference>
<reference evidence="2" key="1">
    <citation type="journal article" date="2015" name="Nature">
        <title>Complex archaea that bridge the gap between prokaryotes and eukaryotes.</title>
        <authorList>
            <person name="Spang A."/>
            <person name="Saw J.H."/>
            <person name="Jorgensen S.L."/>
            <person name="Zaremba-Niedzwiedzka K."/>
            <person name="Martijn J."/>
            <person name="Lind A.E."/>
            <person name="van Eijk R."/>
            <person name="Schleper C."/>
            <person name="Guy L."/>
            <person name="Ettema T.J."/>
        </authorList>
    </citation>
    <scope>NUCLEOTIDE SEQUENCE</scope>
</reference>
<keyword evidence="1" id="KW-1133">Transmembrane helix</keyword>
<comment type="caution">
    <text evidence="2">The sequence shown here is derived from an EMBL/GenBank/DDBJ whole genome shotgun (WGS) entry which is preliminary data.</text>
</comment>
<keyword evidence="1" id="KW-0812">Transmembrane</keyword>
<gene>
    <name evidence="2" type="ORF">LCGC14_1357780</name>
</gene>
<dbReference type="EMBL" id="LAZR01008457">
    <property type="protein sequence ID" value="KKM78655.1"/>
    <property type="molecule type" value="Genomic_DNA"/>
</dbReference>
<feature type="transmembrane region" description="Helical" evidence="1">
    <location>
        <begin position="1098"/>
        <end position="1117"/>
    </location>
</feature>
<dbReference type="Pfam" id="PF13385">
    <property type="entry name" value="Laminin_G_3"/>
    <property type="match status" value="1"/>
</dbReference>
<protein>
    <recommendedName>
        <fullName evidence="3">LamG-like jellyroll fold domain-containing protein</fullName>
    </recommendedName>
</protein>